<proteinExistence type="predicted"/>
<dbReference type="EMBL" id="CYUE01000021">
    <property type="protein sequence ID" value="CUK27155.1"/>
    <property type="molecule type" value="Genomic_DNA"/>
</dbReference>
<name>A0A0P1JBG2_9RHOB</name>
<sequence length="97" mass="10713">MGRIFIALALIGLTSPTLADERSQRGAGIDCFCTDRLGKRVELGEYICMQVDGRMYMAQCQMSQNNPMWREIAPGCLSSRLSVIPSIQMTEPPLDAS</sequence>
<gene>
    <name evidence="1" type="ORF">TA5114_02977</name>
</gene>
<dbReference type="Proteomes" id="UP000051184">
    <property type="component" value="Unassembled WGS sequence"/>
</dbReference>
<keyword evidence="2" id="KW-1185">Reference proteome</keyword>
<dbReference type="OrthoDB" id="8021248at2"/>
<reference evidence="2" key="1">
    <citation type="submission" date="2015-09" db="EMBL/GenBank/DDBJ databases">
        <authorList>
            <person name="Rodrigo-Torres Lidia"/>
            <person name="Arahal R.David."/>
        </authorList>
    </citation>
    <scope>NUCLEOTIDE SEQUENCE [LARGE SCALE GENOMIC DNA]</scope>
    <source>
        <strain evidence="2">CECT 5114</strain>
    </source>
</reference>
<organism evidence="1 2">
    <name type="scientific">Cognatishimia activa</name>
    <dbReference type="NCBI Taxonomy" id="1715691"/>
    <lineage>
        <taxon>Bacteria</taxon>
        <taxon>Pseudomonadati</taxon>
        <taxon>Pseudomonadota</taxon>
        <taxon>Alphaproteobacteria</taxon>
        <taxon>Rhodobacterales</taxon>
        <taxon>Paracoccaceae</taxon>
        <taxon>Cognatishimia</taxon>
    </lineage>
</organism>
<dbReference type="STRING" id="1715691.TA5113_03025"/>
<evidence type="ECO:0000313" key="2">
    <source>
        <dbReference type="Proteomes" id="UP000051184"/>
    </source>
</evidence>
<evidence type="ECO:0000313" key="1">
    <source>
        <dbReference type="EMBL" id="CUK27155.1"/>
    </source>
</evidence>
<dbReference type="AlphaFoldDB" id="A0A0P1JBG2"/>
<accession>A0A0P1JBG2</accession>
<protein>
    <submittedName>
        <fullName evidence="1">Uncharacterized protein</fullName>
    </submittedName>
</protein>